<gene>
    <name evidence="2" type="ORF">FGK63_20295</name>
</gene>
<feature type="domain" description="Antitoxin Xre/MbcA/ParS-like toxin-binding" evidence="1">
    <location>
        <begin position="67"/>
        <end position="113"/>
    </location>
</feature>
<organism evidence="2 3">
    <name type="scientific">Ruegeria sediminis</name>
    <dbReference type="NCBI Taxonomy" id="2583820"/>
    <lineage>
        <taxon>Bacteria</taxon>
        <taxon>Pseudomonadati</taxon>
        <taxon>Pseudomonadota</taxon>
        <taxon>Alphaproteobacteria</taxon>
        <taxon>Rhodobacterales</taxon>
        <taxon>Roseobacteraceae</taxon>
        <taxon>Ruegeria</taxon>
    </lineage>
</organism>
<protein>
    <submittedName>
        <fullName evidence="2">DUF2384 domain-containing protein</fullName>
    </submittedName>
</protein>
<dbReference type="InterPro" id="IPR024467">
    <property type="entry name" value="Xre/MbcA/ParS-like_toxin-bd"/>
</dbReference>
<dbReference type="EMBL" id="VCPD01000012">
    <property type="protein sequence ID" value="TMV02570.1"/>
    <property type="molecule type" value="Genomic_DNA"/>
</dbReference>
<dbReference type="Pfam" id="PF09722">
    <property type="entry name" value="Xre_MbcA_ParS_C"/>
    <property type="match status" value="1"/>
</dbReference>
<dbReference type="Proteomes" id="UP001193035">
    <property type="component" value="Unassembled WGS sequence"/>
</dbReference>
<reference evidence="2 3" key="1">
    <citation type="submission" date="2019-05" db="EMBL/GenBank/DDBJ databases">
        <title>Ruegeria sp. nov., isolated from tidal flat.</title>
        <authorList>
            <person name="Kim W."/>
        </authorList>
    </citation>
    <scope>NUCLEOTIDE SEQUENCE [LARGE SCALE GENOMIC DNA]</scope>
    <source>
        <strain evidence="2 3">CAU 1488</strain>
    </source>
</reference>
<evidence type="ECO:0000313" key="3">
    <source>
        <dbReference type="Proteomes" id="UP001193035"/>
    </source>
</evidence>
<sequence length="116" mass="13197">MELAELIEDEIFVPKKMARKLRTTQSEIAATIGFSRDAFARKDRLRSVRTQTRLREMLEILNRVEKFTGSALAAYAWMRSEPIIGFGGQTAEQLIQKGRANHVRRYLDHVAAGGYA</sequence>
<accession>A0ABY2WSQ2</accession>
<dbReference type="RefSeq" id="WP_138845727.1">
    <property type="nucleotide sequence ID" value="NZ_VCPD01000012.1"/>
</dbReference>
<comment type="caution">
    <text evidence="2">The sequence shown here is derived from an EMBL/GenBank/DDBJ whole genome shotgun (WGS) entry which is preliminary data.</text>
</comment>
<evidence type="ECO:0000259" key="1">
    <source>
        <dbReference type="Pfam" id="PF09722"/>
    </source>
</evidence>
<keyword evidence="3" id="KW-1185">Reference proteome</keyword>
<proteinExistence type="predicted"/>
<evidence type="ECO:0000313" key="2">
    <source>
        <dbReference type="EMBL" id="TMV02570.1"/>
    </source>
</evidence>
<name>A0ABY2WSQ2_9RHOB</name>